<dbReference type="SUPFAM" id="SSF141251">
    <property type="entry name" value="Kinase-associated protein B-like"/>
    <property type="match status" value="1"/>
</dbReference>
<dbReference type="OrthoDB" id="2407789at2"/>
<protein>
    <submittedName>
        <fullName evidence="1">Kinase</fullName>
    </submittedName>
</protein>
<dbReference type="AlphaFoldDB" id="A0A4R6BNM7"/>
<dbReference type="RefSeq" id="WP_133429565.1">
    <property type="nucleotide sequence ID" value="NZ_BMCC01000001.1"/>
</dbReference>
<organism evidence="1 2">
    <name type="scientific">Macrococcus hajekii</name>
    <dbReference type="NCBI Taxonomy" id="198482"/>
    <lineage>
        <taxon>Bacteria</taxon>
        <taxon>Bacillati</taxon>
        <taxon>Bacillota</taxon>
        <taxon>Bacilli</taxon>
        <taxon>Bacillales</taxon>
        <taxon>Staphylococcaceae</taxon>
        <taxon>Macrococcus</taxon>
    </lineage>
</organism>
<comment type="caution">
    <text evidence="1">The sequence shown here is derived from an EMBL/GenBank/DDBJ whole genome shotgun (WGS) entry which is preliminary data.</text>
</comment>
<accession>A0A4R6BNM7</accession>
<dbReference type="Pfam" id="PF08810">
    <property type="entry name" value="KapB"/>
    <property type="match status" value="1"/>
</dbReference>
<dbReference type="SMART" id="SM01298">
    <property type="entry name" value="KapB"/>
    <property type="match status" value="1"/>
</dbReference>
<keyword evidence="1" id="KW-0808">Transferase</keyword>
<evidence type="ECO:0000313" key="2">
    <source>
        <dbReference type="Proteomes" id="UP000295328"/>
    </source>
</evidence>
<dbReference type="GO" id="GO:0016301">
    <property type="term" value="F:kinase activity"/>
    <property type="evidence" value="ECO:0007669"/>
    <property type="project" value="UniProtKB-KW"/>
</dbReference>
<sequence>MYYQLPFKTGRYVVEQIGDHPNGALVQILAVIHHPKQGDLHAPGATDVFFHERKALAYREKRIVHPNLLKPFEDEVPDYNESLKAAVLRLEAKLQTEDTDYNKQALKMIGNLKEEYSHYNQLQF</sequence>
<dbReference type="Proteomes" id="UP000295328">
    <property type="component" value="Unassembled WGS sequence"/>
</dbReference>
<dbReference type="InterPro" id="IPR038080">
    <property type="entry name" value="KapB_sf"/>
</dbReference>
<keyword evidence="2" id="KW-1185">Reference proteome</keyword>
<dbReference type="EMBL" id="SCWE01000001">
    <property type="protein sequence ID" value="TDM03469.1"/>
    <property type="molecule type" value="Genomic_DNA"/>
</dbReference>
<evidence type="ECO:0000313" key="1">
    <source>
        <dbReference type="EMBL" id="TDM03469.1"/>
    </source>
</evidence>
<name>A0A4R6BNM7_9STAP</name>
<dbReference type="Gene3D" id="2.30.30.430">
    <property type="entry name" value="Kinase associated protein B domain"/>
    <property type="match status" value="1"/>
</dbReference>
<reference evidence="1 2" key="1">
    <citation type="submission" date="2019-01" db="EMBL/GenBank/DDBJ databases">
        <title>Draft genome sequences of the type strains of six Macrococcus species.</title>
        <authorList>
            <person name="Mazhar S."/>
            <person name="Altermann E."/>
            <person name="Hill C."/>
            <person name="Mcauliffe O."/>
        </authorList>
    </citation>
    <scope>NUCLEOTIDE SEQUENCE [LARGE SCALE GENOMIC DNA]</scope>
    <source>
        <strain evidence="1 2">CCM4809</strain>
    </source>
</reference>
<proteinExistence type="predicted"/>
<dbReference type="InterPro" id="IPR014916">
    <property type="entry name" value="KapB"/>
</dbReference>
<gene>
    <name evidence="1" type="ORF">ERX37_05135</name>
</gene>
<keyword evidence="1" id="KW-0418">Kinase</keyword>